<keyword evidence="2" id="KW-1185">Reference proteome</keyword>
<dbReference type="Proteomes" id="UP000696573">
    <property type="component" value="Unassembled WGS sequence"/>
</dbReference>
<sequence length="59" mass="6735">MHELAQRVTFRMLQKPTHPDEKGFTVRTTEVVFLIIRKIAARLITLVGKIIDDIGGCTR</sequence>
<evidence type="ECO:0000313" key="1">
    <source>
        <dbReference type="EMBL" id="CAH0019541.1"/>
    </source>
</evidence>
<evidence type="ECO:0000313" key="2">
    <source>
        <dbReference type="Proteomes" id="UP000696573"/>
    </source>
</evidence>
<comment type="caution">
    <text evidence="1">The sequence shown here is derived from an EMBL/GenBank/DDBJ whole genome shotgun (WGS) entry which is preliminary data.</text>
</comment>
<dbReference type="EMBL" id="CABFNQ020000561">
    <property type="protein sequence ID" value="CAH0019541.1"/>
    <property type="molecule type" value="Genomic_DNA"/>
</dbReference>
<gene>
    <name evidence="1" type="ORF">CRHIZ90672A_00018947</name>
</gene>
<dbReference type="AlphaFoldDB" id="A0A9N9VD25"/>
<accession>A0A9N9VD25</accession>
<protein>
    <submittedName>
        <fullName evidence="1">Uncharacterized protein</fullName>
    </submittedName>
</protein>
<reference evidence="1" key="1">
    <citation type="submission" date="2021-10" db="EMBL/GenBank/DDBJ databases">
        <authorList>
            <person name="Piombo E."/>
        </authorList>
    </citation>
    <scope>NUCLEOTIDE SEQUENCE</scope>
</reference>
<organism evidence="1 2">
    <name type="scientific">Clonostachys rhizophaga</name>
    <dbReference type="NCBI Taxonomy" id="160324"/>
    <lineage>
        <taxon>Eukaryota</taxon>
        <taxon>Fungi</taxon>
        <taxon>Dikarya</taxon>
        <taxon>Ascomycota</taxon>
        <taxon>Pezizomycotina</taxon>
        <taxon>Sordariomycetes</taxon>
        <taxon>Hypocreomycetidae</taxon>
        <taxon>Hypocreales</taxon>
        <taxon>Bionectriaceae</taxon>
        <taxon>Clonostachys</taxon>
    </lineage>
</organism>
<proteinExistence type="predicted"/>
<name>A0A9N9VD25_9HYPO</name>
<dbReference type="OrthoDB" id="10277828at2759"/>